<proteinExistence type="predicted"/>
<evidence type="ECO:0000256" key="3">
    <source>
        <dbReference type="PROSITE-ProRule" id="PRU00169"/>
    </source>
</evidence>
<dbReference type="SMART" id="SM00850">
    <property type="entry name" value="LytTR"/>
    <property type="match status" value="1"/>
</dbReference>
<evidence type="ECO:0000256" key="1">
    <source>
        <dbReference type="ARBA" id="ARBA00018672"/>
    </source>
</evidence>
<evidence type="ECO:0000256" key="2">
    <source>
        <dbReference type="ARBA" id="ARBA00024867"/>
    </source>
</evidence>
<dbReference type="EMBL" id="LT630003">
    <property type="protein sequence ID" value="SET56629.1"/>
    <property type="molecule type" value="Genomic_DNA"/>
</dbReference>
<keyword evidence="3" id="KW-0597">Phosphoprotein</keyword>
<dbReference type="PROSITE" id="PS50110">
    <property type="entry name" value="RESPONSE_REGULATORY"/>
    <property type="match status" value="1"/>
</dbReference>
<protein>
    <recommendedName>
        <fullName evidence="1">Stage 0 sporulation protein A homolog</fullName>
    </recommendedName>
</protein>
<dbReference type="RefSeq" id="WP_092246862.1">
    <property type="nucleotide sequence ID" value="NZ_LT630003.1"/>
</dbReference>
<organism evidence="5 6">
    <name type="scientific">Lacrimispora sphenoides JCM 1415</name>
    <dbReference type="NCBI Taxonomy" id="1297793"/>
    <lineage>
        <taxon>Bacteria</taxon>
        <taxon>Bacillati</taxon>
        <taxon>Bacillota</taxon>
        <taxon>Clostridia</taxon>
        <taxon>Lachnospirales</taxon>
        <taxon>Lachnospiraceae</taxon>
        <taxon>Lacrimispora</taxon>
    </lineage>
</organism>
<feature type="modified residue" description="4-aspartylphosphate" evidence="3">
    <location>
        <position position="54"/>
    </location>
</feature>
<dbReference type="GO" id="GO:0003677">
    <property type="term" value="F:DNA binding"/>
    <property type="evidence" value="ECO:0007669"/>
    <property type="project" value="UniProtKB-KW"/>
</dbReference>
<reference evidence="5 6" key="1">
    <citation type="submission" date="2016-10" db="EMBL/GenBank/DDBJ databases">
        <authorList>
            <person name="Varghese N."/>
            <person name="Submissions S."/>
        </authorList>
    </citation>
    <scope>NUCLEOTIDE SEQUENCE [LARGE SCALE GENOMIC DNA]</scope>
    <source>
        <strain evidence="5 6">ATCC 19403</strain>
    </source>
</reference>
<dbReference type="Proteomes" id="UP000198970">
    <property type="component" value="Chromosome I"/>
</dbReference>
<gene>
    <name evidence="5" type="ORF">SAMN02745906_0404</name>
</gene>
<sequence>MKIAICDDCQEDIRQLEECIRESKFCPQSQDFYEYSSGEALLADYRDFDIVFLDMKIGEGMNGTLTAQNIRKRDTKVIIVFYSDFESPASRISSVRPYDYLLKRYSKEELSQSLDMVLEEVQNKEESPKLPVVCDGKVFILQISDIIYVQIYNKGSQIWLTDKKAEEIWGGVSSEKELKQTIETKTKLKEYYQELRNYGFIYASESYIINAEKVVSRQKDFVRMEGGHNLTVVRRMKKVFDEELGKYYGVRYIRERIKKE</sequence>
<dbReference type="InterPro" id="IPR011006">
    <property type="entry name" value="CheY-like_superfamily"/>
</dbReference>
<dbReference type="InterPro" id="IPR046947">
    <property type="entry name" value="LytR-like"/>
</dbReference>
<feature type="domain" description="Response regulatory" evidence="4">
    <location>
        <begin position="2"/>
        <end position="118"/>
    </location>
</feature>
<dbReference type="Pfam" id="PF04397">
    <property type="entry name" value="LytTR"/>
    <property type="match status" value="1"/>
</dbReference>
<evidence type="ECO:0000313" key="6">
    <source>
        <dbReference type="Proteomes" id="UP000198970"/>
    </source>
</evidence>
<name>A0ABY1C2F6_9FIRM</name>
<comment type="function">
    <text evidence="2">May play the central regulatory role in sporulation. It may be an element of the effector pathway responsible for the activation of sporulation genes in response to nutritional stress. Spo0A may act in concert with spo0H (a sigma factor) to control the expression of some genes that are critical to the sporulation process.</text>
</comment>
<accession>A0ABY1C2F6</accession>
<evidence type="ECO:0000259" key="4">
    <source>
        <dbReference type="PROSITE" id="PS50110"/>
    </source>
</evidence>
<evidence type="ECO:0000313" key="5">
    <source>
        <dbReference type="EMBL" id="SET56629.1"/>
    </source>
</evidence>
<dbReference type="Gene3D" id="3.40.50.2300">
    <property type="match status" value="1"/>
</dbReference>
<dbReference type="PANTHER" id="PTHR37299:SF1">
    <property type="entry name" value="STAGE 0 SPORULATION PROTEIN A HOMOLOG"/>
    <property type="match status" value="1"/>
</dbReference>
<dbReference type="Pfam" id="PF00072">
    <property type="entry name" value="Response_reg"/>
    <property type="match status" value="1"/>
</dbReference>
<dbReference type="SUPFAM" id="SSF52172">
    <property type="entry name" value="CheY-like"/>
    <property type="match status" value="1"/>
</dbReference>
<dbReference type="InterPro" id="IPR001789">
    <property type="entry name" value="Sig_transdc_resp-reg_receiver"/>
</dbReference>
<keyword evidence="6" id="KW-1185">Reference proteome</keyword>
<dbReference type="PANTHER" id="PTHR37299">
    <property type="entry name" value="TRANSCRIPTIONAL REGULATOR-RELATED"/>
    <property type="match status" value="1"/>
</dbReference>
<dbReference type="InterPro" id="IPR007492">
    <property type="entry name" value="LytTR_DNA-bd_dom"/>
</dbReference>
<keyword evidence="5" id="KW-0238">DNA-binding</keyword>
<dbReference type="SMART" id="SM00448">
    <property type="entry name" value="REC"/>
    <property type="match status" value="1"/>
</dbReference>
<dbReference type="Gene3D" id="2.40.50.1020">
    <property type="entry name" value="LytTr DNA-binding domain"/>
    <property type="match status" value="1"/>
</dbReference>
<dbReference type="CDD" id="cd00156">
    <property type="entry name" value="REC"/>
    <property type="match status" value="1"/>
</dbReference>